<protein>
    <submittedName>
        <fullName evidence="1">Uncharacterized protein</fullName>
    </submittedName>
</protein>
<sequence>MVFLAVVCVIRAAAGSPSSSKFSYRAAQARIGESLALLGGNILVADFRWNGDFVRVDSAAGDIDDAHAAVWVTRD</sequence>
<dbReference type="AlphaFoldDB" id="A0A1Y5P9B2"/>
<evidence type="ECO:0000313" key="1">
    <source>
        <dbReference type="EMBL" id="SBS75294.1"/>
    </source>
</evidence>
<accession>A0A1Y5P9B2</accession>
<dbReference type="EMBL" id="FLQS01000014">
    <property type="protein sequence ID" value="SBS75294.1"/>
    <property type="molecule type" value="Genomic_DNA"/>
</dbReference>
<gene>
    <name evidence="1" type="ORF">MHPYR_210079</name>
</gene>
<organism evidence="1">
    <name type="scientific">uncultured Mycobacterium sp</name>
    <dbReference type="NCBI Taxonomy" id="171292"/>
    <lineage>
        <taxon>Bacteria</taxon>
        <taxon>Bacillati</taxon>
        <taxon>Actinomycetota</taxon>
        <taxon>Actinomycetes</taxon>
        <taxon>Mycobacteriales</taxon>
        <taxon>Mycobacteriaceae</taxon>
        <taxon>Mycobacterium</taxon>
        <taxon>environmental samples</taxon>
    </lineage>
</organism>
<name>A0A1Y5P9B2_9MYCO</name>
<reference evidence="1" key="1">
    <citation type="submission" date="2016-03" db="EMBL/GenBank/DDBJ databases">
        <authorList>
            <person name="Ploux O."/>
        </authorList>
    </citation>
    <scope>NUCLEOTIDE SEQUENCE</scope>
    <source>
        <strain evidence="1">UC10</strain>
    </source>
</reference>
<proteinExistence type="predicted"/>